<dbReference type="Gene3D" id="1.10.510.10">
    <property type="entry name" value="Transferase(Phosphotransferase) domain 1"/>
    <property type="match status" value="1"/>
</dbReference>
<accession>A0A8J6DT53</accession>
<dbReference type="SMART" id="SM01196">
    <property type="entry name" value="FERM_C"/>
    <property type="match status" value="1"/>
</dbReference>
<feature type="domain" description="KIND" evidence="7">
    <location>
        <begin position="6"/>
        <end position="210"/>
    </location>
</feature>
<dbReference type="Pfam" id="PF00595">
    <property type="entry name" value="PDZ"/>
    <property type="match status" value="3"/>
</dbReference>
<dbReference type="SUPFAM" id="SSF54236">
    <property type="entry name" value="Ubiquitin-like"/>
    <property type="match status" value="1"/>
</dbReference>
<dbReference type="GO" id="GO:0005737">
    <property type="term" value="C:cytoplasm"/>
    <property type="evidence" value="ECO:0007669"/>
    <property type="project" value="UniProtKB-SubCell"/>
</dbReference>
<dbReference type="Gene3D" id="2.30.29.30">
    <property type="entry name" value="Pleckstrin-homology domain (PH domain)/Phosphotyrosine-binding domain (PTB)"/>
    <property type="match status" value="1"/>
</dbReference>
<evidence type="ECO:0000256" key="2">
    <source>
        <dbReference type="ARBA" id="ARBA00022490"/>
    </source>
</evidence>
<feature type="region of interest" description="Disordered" evidence="4">
    <location>
        <begin position="242"/>
        <end position="265"/>
    </location>
</feature>
<comment type="caution">
    <text evidence="8">The sequence shown here is derived from an EMBL/GenBank/DDBJ whole genome shotgun (WGS) entry which is preliminary data.</text>
</comment>
<evidence type="ECO:0000256" key="3">
    <source>
        <dbReference type="ARBA" id="ARBA00022737"/>
    </source>
</evidence>
<protein>
    <submittedName>
        <fullName evidence="8">FERM and PDZ domain-containing protein 2</fullName>
    </submittedName>
</protein>
<dbReference type="SMART" id="SM00295">
    <property type="entry name" value="B41"/>
    <property type="match status" value="1"/>
</dbReference>
<dbReference type="InterPro" id="IPR019749">
    <property type="entry name" value="Band_41_domain"/>
</dbReference>
<feature type="domain" description="PDZ" evidence="6">
    <location>
        <begin position="982"/>
        <end position="1067"/>
    </location>
</feature>
<dbReference type="FunFam" id="2.30.42.10:FF:000084">
    <property type="entry name" value="Tyrosine-protein phosphatase non-receptor type 13"/>
    <property type="match status" value="1"/>
</dbReference>
<keyword evidence="9" id="KW-1185">Reference proteome</keyword>
<dbReference type="InterPro" id="IPR052074">
    <property type="entry name" value="NonRcpt_TyrProt_Phosphatase"/>
</dbReference>
<evidence type="ECO:0000259" key="5">
    <source>
        <dbReference type="PROSITE" id="PS50057"/>
    </source>
</evidence>
<feature type="region of interest" description="Disordered" evidence="4">
    <location>
        <begin position="1224"/>
        <end position="1258"/>
    </location>
</feature>
<evidence type="ECO:0000313" key="8">
    <source>
        <dbReference type="EMBL" id="KAG8519684.1"/>
    </source>
</evidence>
<evidence type="ECO:0000259" key="7">
    <source>
        <dbReference type="PROSITE" id="PS51377"/>
    </source>
</evidence>
<gene>
    <name evidence="8" type="ORF">J0S82_000715</name>
</gene>
<evidence type="ECO:0000256" key="1">
    <source>
        <dbReference type="ARBA" id="ARBA00004496"/>
    </source>
</evidence>
<feature type="domain" description="PDZ" evidence="6">
    <location>
        <begin position="788"/>
        <end position="874"/>
    </location>
</feature>
<dbReference type="CDD" id="cd06792">
    <property type="entry name" value="PDZ2-PTPN13_FRMPD2-like"/>
    <property type="match status" value="1"/>
</dbReference>
<dbReference type="PRINTS" id="PR00935">
    <property type="entry name" value="BAND41"/>
</dbReference>
<sequence>MSLASVTLASVLQVRGKALSEEEIWFLLSLAAEQLLEDLHDDSSDYVICPWSTLLSVTGSLSFQDHLSYIEAAPFKAPELLQGHSDSEQPDAAQMHVYSLGMTLYWSAGFHVPPNQLGGAGLGGSGSPHFTPNLSALQPLQLREPLRSVLLTMCEDQPRRRLPLLSVLEACRVHQEEVAVYPASANLCVRRLVGLVLDTISAVERTVMEERSSEHQDRCHLLRNRLHQASCESPAVQVPAGVHSCRERSKETQRSLEPCPSTSAHGPCNLSVSSALPVEAPQNLQEGQQLNSGSGSALSVGVENSLSATPSQRGFMQRKRKTRVRPAGRRGASDFASAWINCGNCWTKNGKSYLALRHLCVVLLSGQFLEVKCDITSTVGAVFNAIMSIANLGEPTYFGLAYMKGKCKEFFFLDNETRLGKVAPEGWNEQPQKKASSDTFTLFLRIKFFVSHCELLQQSQTRHQFYLQLRKDILAGMLYCNDETLLQLGVLALQAEFGSYPEEPIENRAYFRVEDYMPASLIERMTALRVQVHVSEMHRLSPVLWGEDAELEFLRVAQQLPEYGVLFHRVLPEKTRPEWEIALGICAKGVLVYETKNDSRIATLRFQWREIGKISTFRKKLTITSSITGKKHSFVTDSAKTSKYLLGLCSAQHWFNAQTSSPQVAPDYNGCAQMANLSLTQLVQSKPLTWIQRLSCTENALFEPRLEDSAGGLLCMSLDNMQTGKETVAEGMRGSPCIGRKQLESIGLIQKPKTCDSVSGPPVQSMHLGSHNNRKKSFSVKAGQEIVQVTLSRDPSCGFGFVINEGEDVSKVYPGIFISSIIPGGPAEKAKKIKPGGQILALNHISLEGFTFNMAVRMIHNSPDNIDLIISQSKEIPLRCQPFRVVDSFLACFIGVCGNLSSKKKDSTVNSGIFSTDSLSSGHQGSFLSHTQDDERNSEKLEMAGTQSLMPKSGLQFSFLPLKGPGSCPPASSETNASEIYFVELVKEDDTLGFSVTGGINTSVLYGGIYVKSIIPGGPAAKEGQILQGDRLLQVDGVSLCGLTHKQAVQCLKGSGQVARLVLERRSPKTAQQCPSANDRIGDECTTVSLATALPGRPVSCVSATDGPKFEVKLKKNARGLGFSFVQMERENCSHLKNHLVRIKRLFPGQPAEENGAIAAGDIILAVNGRPTEGLVFQEVLHLLRGTSEEVTLLLCRPPPGALPEIDQGWQTPVLSADKEFNRATCTDSEESPSLDQEDSQRGSALPGAGDGLGHRPQSCQKVAREAQWEQDPERPWATSLMHAQDPYPHLCGLHQEMDALALATSLEKDMRQNCYSVCDLRRLESPYLDRDIEEVDMCHPLEVPSPSMAAEAYLTIYSTTQGQLPCGECLEADSATIPLPQFCSWDYFSKSLPPEDSHDNDSEWEDLEEAVDPDDGVFRFV</sequence>
<dbReference type="InterPro" id="IPR036034">
    <property type="entry name" value="PDZ_sf"/>
</dbReference>
<dbReference type="Pfam" id="PF09379">
    <property type="entry name" value="FERM_N"/>
    <property type="match status" value="1"/>
</dbReference>
<evidence type="ECO:0000313" key="9">
    <source>
        <dbReference type="Proteomes" id="UP000700334"/>
    </source>
</evidence>
<dbReference type="CDD" id="cd14473">
    <property type="entry name" value="FERM_B-lobe"/>
    <property type="match status" value="1"/>
</dbReference>
<keyword evidence="2" id="KW-0963">Cytoplasm</keyword>
<dbReference type="SMART" id="SM00228">
    <property type="entry name" value="PDZ"/>
    <property type="match status" value="3"/>
</dbReference>
<keyword evidence="3" id="KW-0677">Repeat</keyword>
<name>A0A8J6DT53_GALPY</name>
<dbReference type="Pfam" id="PF00373">
    <property type="entry name" value="FERM_M"/>
    <property type="match status" value="1"/>
</dbReference>
<feature type="region of interest" description="Disordered" evidence="4">
    <location>
        <begin position="1395"/>
        <end position="1416"/>
    </location>
</feature>
<evidence type="ECO:0000256" key="4">
    <source>
        <dbReference type="SAM" id="MobiDB-lite"/>
    </source>
</evidence>
<feature type="domain" description="PDZ" evidence="6">
    <location>
        <begin position="1111"/>
        <end position="1199"/>
    </location>
</feature>
<dbReference type="SUPFAM" id="SSF47031">
    <property type="entry name" value="Second domain of FERM"/>
    <property type="match status" value="1"/>
</dbReference>
<dbReference type="InterPro" id="IPR000299">
    <property type="entry name" value="FERM_domain"/>
</dbReference>
<dbReference type="InterPro" id="IPR018979">
    <property type="entry name" value="FERM_N"/>
</dbReference>
<dbReference type="Gene3D" id="1.20.80.10">
    <property type="match status" value="1"/>
</dbReference>
<dbReference type="InterPro" id="IPR019748">
    <property type="entry name" value="FERM_central"/>
</dbReference>
<dbReference type="InterPro" id="IPR014352">
    <property type="entry name" value="FERM/acyl-CoA-bd_prot_sf"/>
</dbReference>
<dbReference type="FunFam" id="2.30.42.10:FF:000086">
    <property type="entry name" value="Tyrosine-protein phosphatase non-receptor type 13"/>
    <property type="match status" value="1"/>
</dbReference>
<organism evidence="8 9">
    <name type="scientific">Galemys pyrenaicus</name>
    <name type="common">Iberian desman</name>
    <name type="synonym">Pyrenean desman</name>
    <dbReference type="NCBI Taxonomy" id="202257"/>
    <lineage>
        <taxon>Eukaryota</taxon>
        <taxon>Metazoa</taxon>
        <taxon>Chordata</taxon>
        <taxon>Craniata</taxon>
        <taxon>Vertebrata</taxon>
        <taxon>Euteleostomi</taxon>
        <taxon>Mammalia</taxon>
        <taxon>Eutheria</taxon>
        <taxon>Laurasiatheria</taxon>
        <taxon>Eulipotyphla</taxon>
        <taxon>Talpidae</taxon>
        <taxon>Galemys</taxon>
    </lineage>
</organism>
<dbReference type="Proteomes" id="UP000700334">
    <property type="component" value="Unassembled WGS sequence"/>
</dbReference>
<proteinExistence type="predicted"/>
<dbReference type="OrthoDB" id="165498at2759"/>
<dbReference type="PROSITE" id="PS50057">
    <property type="entry name" value="FERM_3"/>
    <property type="match status" value="1"/>
</dbReference>
<dbReference type="InterPro" id="IPR011019">
    <property type="entry name" value="KIND_dom"/>
</dbReference>
<dbReference type="EMBL" id="JAGFMF010011602">
    <property type="protein sequence ID" value="KAG8519684.1"/>
    <property type="molecule type" value="Genomic_DNA"/>
</dbReference>
<dbReference type="SUPFAM" id="SSF50729">
    <property type="entry name" value="PH domain-like"/>
    <property type="match status" value="1"/>
</dbReference>
<dbReference type="InterPro" id="IPR035963">
    <property type="entry name" value="FERM_2"/>
</dbReference>
<dbReference type="PROSITE" id="PS51377">
    <property type="entry name" value="KIND"/>
    <property type="match status" value="1"/>
</dbReference>
<dbReference type="CDD" id="cd06695">
    <property type="entry name" value="PDZ3_PTPN13_FRMPD2-like"/>
    <property type="match status" value="1"/>
</dbReference>
<reference evidence="8" key="1">
    <citation type="journal article" date="2021" name="Evol. Appl.">
        <title>The genome of the Pyrenean desman and the effects of bottlenecks and inbreeding on the genomic landscape of an endangered species.</title>
        <authorList>
            <person name="Escoda L."/>
            <person name="Castresana J."/>
        </authorList>
    </citation>
    <scope>NUCLEOTIDE SEQUENCE</scope>
    <source>
        <strain evidence="8">IBE-C5619</strain>
    </source>
</reference>
<dbReference type="SMART" id="SM00750">
    <property type="entry name" value="KIND"/>
    <property type="match status" value="1"/>
</dbReference>
<feature type="compositionally biased region" description="Acidic residues" evidence="4">
    <location>
        <begin position="1228"/>
        <end position="1238"/>
    </location>
</feature>
<comment type="subcellular location">
    <subcellularLocation>
        <location evidence="1">Cytoplasm</location>
    </subcellularLocation>
</comment>
<feature type="compositionally biased region" description="Basic and acidic residues" evidence="4">
    <location>
        <begin position="244"/>
        <end position="254"/>
    </location>
</feature>
<dbReference type="Gene3D" id="3.10.20.90">
    <property type="entry name" value="Phosphatidylinositol 3-kinase Catalytic Subunit, Chain A, domain 1"/>
    <property type="match status" value="1"/>
</dbReference>
<dbReference type="InterPro" id="IPR001478">
    <property type="entry name" value="PDZ"/>
</dbReference>
<dbReference type="InterPro" id="IPR011993">
    <property type="entry name" value="PH-like_dom_sf"/>
</dbReference>
<dbReference type="InterPro" id="IPR029071">
    <property type="entry name" value="Ubiquitin-like_domsf"/>
</dbReference>
<dbReference type="SUPFAM" id="SSF50156">
    <property type="entry name" value="PDZ domain-like"/>
    <property type="match status" value="3"/>
</dbReference>
<dbReference type="PROSITE" id="PS50106">
    <property type="entry name" value="PDZ"/>
    <property type="match status" value="3"/>
</dbReference>
<dbReference type="Pfam" id="PF09380">
    <property type="entry name" value="FERM_C"/>
    <property type="match status" value="1"/>
</dbReference>
<evidence type="ECO:0000259" key="6">
    <source>
        <dbReference type="PROSITE" id="PS50106"/>
    </source>
</evidence>
<dbReference type="PANTHER" id="PTHR46900:SF4">
    <property type="entry name" value="FERM AND PDZ DOMAIN CONTAINING 2"/>
    <property type="match status" value="1"/>
</dbReference>
<dbReference type="Gene3D" id="2.30.42.10">
    <property type="match status" value="3"/>
</dbReference>
<dbReference type="PANTHER" id="PTHR46900">
    <property type="entry name" value="TYROSINE-PROTEIN PHOSPHATASE NON-RECEPTOR TYPE 13"/>
    <property type="match status" value="1"/>
</dbReference>
<feature type="compositionally biased region" description="Acidic residues" evidence="4">
    <location>
        <begin position="1403"/>
        <end position="1416"/>
    </location>
</feature>
<feature type="domain" description="FERM" evidence="5">
    <location>
        <begin position="357"/>
        <end position="660"/>
    </location>
</feature>
<dbReference type="InterPro" id="IPR018980">
    <property type="entry name" value="FERM_PH-like_C"/>
</dbReference>